<keyword evidence="1" id="KW-0862">Zinc</keyword>
<keyword evidence="2" id="KW-0175">Coiled coil</keyword>
<gene>
    <name evidence="5" type="ORF">ILEXP_LOCUS19170</name>
</gene>
<evidence type="ECO:0000256" key="3">
    <source>
        <dbReference type="SAM" id="MobiDB-lite"/>
    </source>
</evidence>
<dbReference type="InterPro" id="IPR013083">
    <property type="entry name" value="Znf_RING/FYVE/PHD"/>
</dbReference>
<comment type="caution">
    <text evidence="5">The sequence shown here is derived from an EMBL/GenBank/DDBJ whole genome shotgun (WGS) entry which is preliminary data.</text>
</comment>
<dbReference type="SUPFAM" id="SSF57850">
    <property type="entry name" value="RING/U-box"/>
    <property type="match status" value="1"/>
</dbReference>
<evidence type="ECO:0000259" key="4">
    <source>
        <dbReference type="PROSITE" id="PS50089"/>
    </source>
</evidence>
<dbReference type="PROSITE" id="PS50089">
    <property type="entry name" value="ZF_RING_2"/>
    <property type="match status" value="1"/>
</dbReference>
<evidence type="ECO:0000256" key="1">
    <source>
        <dbReference type="PROSITE-ProRule" id="PRU00175"/>
    </source>
</evidence>
<name>A0ABC8S1E0_9AQUA</name>
<evidence type="ECO:0000256" key="2">
    <source>
        <dbReference type="SAM" id="Coils"/>
    </source>
</evidence>
<dbReference type="CDD" id="cd23128">
    <property type="entry name" value="RING-HC_MIP1-like"/>
    <property type="match status" value="1"/>
</dbReference>
<evidence type="ECO:0000313" key="5">
    <source>
        <dbReference type="EMBL" id="CAK9151010.1"/>
    </source>
</evidence>
<dbReference type="GO" id="GO:0008270">
    <property type="term" value="F:zinc ion binding"/>
    <property type="evidence" value="ECO:0007669"/>
    <property type="project" value="UniProtKB-KW"/>
</dbReference>
<feature type="region of interest" description="Disordered" evidence="3">
    <location>
        <begin position="1"/>
        <end position="27"/>
    </location>
</feature>
<keyword evidence="6" id="KW-1185">Reference proteome</keyword>
<sequence>MADTGNGDGSLPVSTQEKGSRNKRKYLDDSSLDFPIDVSSPSEIELPKYEFLEEKIQNRLIELGSVEACSVQPKEEKEADGLQSAGWDDPIACQLEELLSSSLSATFRSAIKKIVECGHSEEVAEWAVLGSGFCYGIQDAVSNIVNGALVFLSGVKKTNTSGQNAFEDLQNLVEYTMLEMICVLREVKPSLSVAEAMWCLLLCDLNLSHACALEGDTLVDFCGKEVPGASTSGMALPQLKSEASETSLPIPNKPYNPKALTINVQNSQSRNPPAWLPNAENPCVREVATKEKESLVPVPKAGGKALGISREHVQIMPQTTVTEKKSCCCRKGCSGNSKSDMLRQKTFHFEKSHKSRMSKGTFKAKLSSWGNVVVDKMKDPYDSSDIIVENTRSKLSSTFGSKSLLADGNHHHPSNAPSVLPATTIPATLPIKDNDSALPTTNTGLASSLPLETIPTPNAQVNISGSSGTPDYYASIPYNNCLGKYVAQDDKDEMILTLVPPMQALQKELGGWTDWANEKVMQAAQRLRKDQAELKTLRQEKGETEKFNKEKQTLEENTMKRLSEMECALSNATSQIEMANSTMCRLEVENSVMKKEMEAATLQALGSAANLQEVVQREQEALKNAQLSEMQKTLLQEESTTDKHIETELQQQVQKAKVLRNQSEDRWRQEGKEKLRILMQVRSLRKEREQLEALGKAEEDMIRKKAENEMQKYKQDVGKLENEISKLRFESESSKIAALRRGIDVSYDGCLKDSKGSSVFQVYQPPKVPKRLAVFCDNFGAGSVKPDWECVMCLTEEISVVFLPCAHQVLCAKCNVLHEKEGMKDCPSCRTPIQRRIYACFR</sequence>
<feature type="domain" description="RING-type" evidence="4">
    <location>
        <begin position="790"/>
        <end position="830"/>
    </location>
</feature>
<dbReference type="InterPro" id="IPR046527">
    <property type="entry name" value="PIR2-like_helical"/>
</dbReference>
<dbReference type="PANTHER" id="PTHR46405">
    <property type="entry name" value="OS05G0141500 PROTEIN"/>
    <property type="match status" value="1"/>
</dbReference>
<feature type="coiled-coil region" evidence="2">
    <location>
        <begin position="608"/>
        <end position="730"/>
    </location>
</feature>
<dbReference type="AlphaFoldDB" id="A0ABC8S1E0"/>
<dbReference type="Pfam" id="PF13920">
    <property type="entry name" value="zf-C3HC4_3"/>
    <property type="match status" value="1"/>
</dbReference>
<dbReference type="EMBL" id="CAUOFW020002092">
    <property type="protein sequence ID" value="CAK9151010.1"/>
    <property type="molecule type" value="Genomic_DNA"/>
</dbReference>
<protein>
    <recommendedName>
        <fullName evidence="4">RING-type domain-containing protein</fullName>
    </recommendedName>
</protein>
<proteinExistence type="predicted"/>
<organism evidence="5 6">
    <name type="scientific">Ilex paraguariensis</name>
    <name type="common">yerba mate</name>
    <dbReference type="NCBI Taxonomy" id="185542"/>
    <lineage>
        <taxon>Eukaryota</taxon>
        <taxon>Viridiplantae</taxon>
        <taxon>Streptophyta</taxon>
        <taxon>Embryophyta</taxon>
        <taxon>Tracheophyta</taxon>
        <taxon>Spermatophyta</taxon>
        <taxon>Magnoliopsida</taxon>
        <taxon>eudicotyledons</taxon>
        <taxon>Gunneridae</taxon>
        <taxon>Pentapetalae</taxon>
        <taxon>asterids</taxon>
        <taxon>campanulids</taxon>
        <taxon>Aquifoliales</taxon>
        <taxon>Aquifoliaceae</taxon>
        <taxon>Ilex</taxon>
    </lineage>
</organism>
<keyword evidence="1" id="KW-0863">Zinc-finger</keyword>
<dbReference type="InterPro" id="IPR001841">
    <property type="entry name" value="Znf_RING"/>
</dbReference>
<keyword evidence="1" id="KW-0479">Metal-binding</keyword>
<evidence type="ECO:0000313" key="6">
    <source>
        <dbReference type="Proteomes" id="UP001642360"/>
    </source>
</evidence>
<feature type="coiled-coil region" evidence="2">
    <location>
        <begin position="520"/>
        <end position="582"/>
    </location>
</feature>
<dbReference type="Pfam" id="PF20235">
    <property type="entry name" value="PIR2-like_helical"/>
    <property type="match status" value="1"/>
</dbReference>
<dbReference type="InterPro" id="IPR046934">
    <property type="entry name" value="PIR2-like"/>
</dbReference>
<dbReference type="Proteomes" id="UP001642360">
    <property type="component" value="Unassembled WGS sequence"/>
</dbReference>
<dbReference type="Gene3D" id="3.30.40.10">
    <property type="entry name" value="Zinc/RING finger domain, C3HC4 (zinc finger)"/>
    <property type="match status" value="1"/>
</dbReference>
<accession>A0ABC8S1E0</accession>
<dbReference type="PANTHER" id="PTHR46405:SF9">
    <property type="entry name" value="E3 UBIQUITIN-PROTEIN LIGASE RF298"/>
    <property type="match status" value="1"/>
</dbReference>
<reference evidence="5 6" key="1">
    <citation type="submission" date="2024-02" db="EMBL/GenBank/DDBJ databases">
        <authorList>
            <person name="Vignale AGUSTIN F."/>
            <person name="Sosa J E."/>
            <person name="Modenutti C."/>
        </authorList>
    </citation>
    <scope>NUCLEOTIDE SEQUENCE [LARGE SCALE GENOMIC DNA]</scope>
</reference>